<dbReference type="Gene3D" id="3.40.50.150">
    <property type="entry name" value="Vaccinia Virus protein VP39"/>
    <property type="match status" value="1"/>
</dbReference>
<accession>A0A0G0H5Y7</accession>
<sequence length="236" mass="27557">MTVIKKIINKIKYWASIIVAQIKNMSSLSDKGERVDIRYKNGINTDIFDIYQKSHYQRYQYALQNIKEGDIVADLACGTGYGSVMLSQKAASVLGLDINPRLINKIKRIYKKMPNVSFLSADLLKISYEQEFDDIISFETIEHFEEKDIQKLFFIFYKALKPGGQLVFSTPFIQEKSEQAVKMGFHKTFYIDENKIKEWLNQSGFKSFSFRYQNYKTHEVLESLDEKDFIICIAKK</sequence>
<evidence type="ECO:0000313" key="3">
    <source>
        <dbReference type="EMBL" id="KKQ33955.1"/>
    </source>
</evidence>
<evidence type="ECO:0000259" key="2">
    <source>
        <dbReference type="Pfam" id="PF13649"/>
    </source>
</evidence>
<dbReference type="Pfam" id="PF13649">
    <property type="entry name" value="Methyltransf_25"/>
    <property type="match status" value="1"/>
</dbReference>
<comment type="caution">
    <text evidence="3">The sequence shown here is derived from an EMBL/GenBank/DDBJ whole genome shotgun (WGS) entry which is preliminary data.</text>
</comment>
<keyword evidence="1 3" id="KW-0808">Transferase</keyword>
<dbReference type="GO" id="GO:0016740">
    <property type="term" value="F:transferase activity"/>
    <property type="evidence" value="ECO:0007669"/>
    <property type="project" value="UniProtKB-KW"/>
</dbReference>
<dbReference type="EMBL" id="LBTF01000067">
    <property type="protein sequence ID" value="KKQ33955.1"/>
    <property type="molecule type" value="Genomic_DNA"/>
</dbReference>
<organism evidence="3 4">
    <name type="scientific">Candidatus Nomurabacteria bacterium GW2011_GWB1_37_5</name>
    <dbReference type="NCBI Taxonomy" id="1618742"/>
    <lineage>
        <taxon>Bacteria</taxon>
        <taxon>Candidatus Nomuraibacteriota</taxon>
    </lineage>
</organism>
<name>A0A0G0H5Y7_9BACT</name>
<dbReference type="InterPro" id="IPR029063">
    <property type="entry name" value="SAM-dependent_MTases_sf"/>
</dbReference>
<dbReference type="SUPFAM" id="SSF53335">
    <property type="entry name" value="S-adenosyl-L-methionine-dependent methyltransferases"/>
    <property type="match status" value="1"/>
</dbReference>
<protein>
    <submittedName>
        <fullName evidence="3">Glycosyl transferase family protein</fullName>
    </submittedName>
</protein>
<dbReference type="Proteomes" id="UP000033876">
    <property type="component" value="Unassembled WGS sequence"/>
</dbReference>
<dbReference type="CDD" id="cd02440">
    <property type="entry name" value="AdoMet_MTases"/>
    <property type="match status" value="1"/>
</dbReference>
<dbReference type="InterPro" id="IPR041698">
    <property type="entry name" value="Methyltransf_25"/>
</dbReference>
<gene>
    <name evidence="3" type="ORF">US50_C0067G0003</name>
</gene>
<evidence type="ECO:0000313" key="4">
    <source>
        <dbReference type="Proteomes" id="UP000033876"/>
    </source>
</evidence>
<proteinExistence type="predicted"/>
<evidence type="ECO:0000256" key="1">
    <source>
        <dbReference type="ARBA" id="ARBA00022679"/>
    </source>
</evidence>
<dbReference type="AlphaFoldDB" id="A0A0G0H5Y7"/>
<dbReference type="PANTHER" id="PTHR43861">
    <property type="entry name" value="TRANS-ACONITATE 2-METHYLTRANSFERASE-RELATED"/>
    <property type="match status" value="1"/>
</dbReference>
<reference evidence="3 4" key="1">
    <citation type="journal article" date="2015" name="Nature">
        <title>rRNA introns, odd ribosomes, and small enigmatic genomes across a large radiation of phyla.</title>
        <authorList>
            <person name="Brown C.T."/>
            <person name="Hug L.A."/>
            <person name="Thomas B.C."/>
            <person name="Sharon I."/>
            <person name="Castelle C.J."/>
            <person name="Singh A."/>
            <person name="Wilkins M.J."/>
            <person name="Williams K.H."/>
            <person name="Banfield J.F."/>
        </authorList>
    </citation>
    <scope>NUCLEOTIDE SEQUENCE [LARGE SCALE GENOMIC DNA]</scope>
</reference>
<feature type="domain" description="Methyltransferase" evidence="2">
    <location>
        <begin position="72"/>
        <end position="164"/>
    </location>
</feature>